<dbReference type="GO" id="GO:0016020">
    <property type="term" value="C:membrane"/>
    <property type="evidence" value="ECO:0007669"/>
    <property type="project" value="UniProtKB-SubCell"/>
</dbReference>
<keyword evidence="4 6" id="KW-1133">Transmembrane helix</keyword>
<feature type="transmembrane region" description="Helical" evidence="6">
    <location>
        <begin position="62"/>
        <end position="83"/>
    </location>
</feature>
<proteinExistence type="inferred from homology"/>
<dbReference type="InterPro" id="IPR001898">
    <property type="entry name" value="SLC13A/DASS"/>
</dbReference>
<dbReference type="InterPro" id="IPR030676">
    <property type="entry name" value="CitT-rel"/>
</dbReference>
<feature type="transmembrane region" description="Helical" evidence="6">
    <location>
        <begin position="28"/>
        <end position="50"/>
    </location>
</feature>
<comment type="caution">
    <text evidence="7">The sequence shown here is derived from an EMBL/GenBank/DDBJ whole genome shotgun (WGS) entry which is preliminary data.</text>
</comment>
<protein>
    <submittedName>
        <fullName evidence="7">Anion permease</fullName>
    </submittedName>
</protein>
<organism evidence="7 8">
    <name type="scientific">Chryseobacterium gambrini</name>
    <dbReference type="NCBI Taxonomy" id="373672"/>
    <lineage>
        <taxon>Bacteria</taxon>
        <taxon>Pseudomonadati</taxon>
        <taxon>Bacteroidota</taxon>
        <taxon>Flavobacteriia</taxon>
        <taxon>Flavobacteriales</taxon>
        <taxon>Weeksellaceae</taxon>
        <taxon>Chryseobacterium group</taxon>
        <taxon>Chryseobacterium</taxon>
    </lineage>
</organism>
<dbReference type="Pfam" id="PF00939">
    <property type="entry name" value="Na_sulph_symp"/>
    <property type="match status" value="1"/>
</dbReference>
<keyword evidence="5 6" id="KW-0472">Membrane</keyword>
<evidence type="ECO:0000256" key="2">
    <source>
        <dbReference type="ARBA" id="ARBA00007349"/>
    </source>
</evidence>
<evidence type="ECO:0000256" key="3">
    <source>
        <dbReference type="ARBA" id="ARBA00022692"/>
    </source>
</evidence>
<name>A0AAJ1RAM7_9FLAO</name>
<sequence length="84" mass="8786">GIIFPVVRSINDVLDSQPGESGKKIGDFLIMVCFQFTPITGALFLTGMAANPLVGSLAKSTLGVDISWGGWFLAAVVPALVCFV</sequence>
<comment type="similarity">
    <text evidence="2">Belongs to the SLC13A/DASS transporter (TC 2.A.47) family. DIT1 subfamily.</text>
</comment>
<comment type="subcellular location">
    <subcellularLocation>
        <location evidence="1">Membrane</location>
        <topology evidence="1">Multi-pass membrane protein</topology>
    </subcellularLocation>
</comment>
<evidence type="ECO:0000313" key="8">
    <source>
        <dbReference type="Proteomes" id="UP001225933"/>
    </source>
</evidence>
<accession>A0AAJ1RAM7</accession>
<feature type="non-terminal residue" evidence="7">
    <location>
        <position position="1"/>
    </location>
</feature>
<feature type="non-terminal residue" evidence="7">
    <location>
        <position position="84"/>
    </location>
</feature>
<keyword evidence="3 6" id="KW-0812">Transmembrane</keyword>
<evidence type="ECO:0000256" key="4">
    <source>
        <dbReference type="ARBA" id="ARBA00022989"/>
    </source>
</evidence>
<dbReference type="PANTHER" id="PTHR42826">
    <property type="entry name" value="DICARBOXYLATE TRANSPORTER 2.1, CHLOROPLASTIC"/>
    <property type="match status" value="1"/>
</dbReference>
<evidence type="ECO:0000256" key="5">
    <source>
        <dbReference type="ARBA" id="ARBA00023136"/>
    </source>
</evidence>
<dbReference type="AlphaFoldDB" id="A0AAJ1RAM7"/>
<dbReference type="GO" id="GO:0022857">
    <property type="term" value="F:transmembrane transporter activity"/>
    <property type="evidence" value="ECO:0007669"/>
    <property type="project" value="InterPro"/>
</dbReference>
<dbReference type="Proteomes" id="UP001225933">
    <property type="component" value="Unassembled WGS sequence"/>
</dbReference>
<evidence type="ECO:0000256" key="1">
    <source>
        <dbReference type="ARBA" id="ARBA00004141"/>
    </source>
</evidence>
<evidence type="ECO:0000256" key="6">
    <source>
        <dbReference type="SAM" id="Phobius"/>
    </source>
</evidence>
<evidence type="ECO:0000313" key="7">
    <source>
        <dbReference type="EMBL" id="MDN4015294.1"/>
    </source>
</evidence>
<gene>
    <name evidence="7" type="ORF">QX233_22860</name>
</gene>
<dbReference type="EMBL" id="JAUHGV010000259">
    <property type="protein sequence ID" value="MDN4015294.1"/>
    <property type="molecule type" value="Genomic_DNA"/>
</dbReference>
<reference evidence="7" key="1">
    <citation type="submission" date="2023-06" db="EMBL/GenBank/DDBJ databases">
        <title>Two Chryseobacterium gambrini strains from China.</title>
        <authorList>
            <person name="Zeng J."/>
            <person name="Wu Y."/>
        </authorList>
    </citation>
    <scope>NUCLEOTIDE SEQUENCE</scope>
    <source>
        <strain evidence="7">SQ219</strain>
    </source>
</reference>
<dbReference type="RefSeq" id="WP_290343817.1">
    <property type="nucleotide sequence ID" value="NZ_JAUHGV010000259.1"/>
</dbReference>